<name>A0A1A8DG84_NOTKA</name>
<proteinExistence type="predicted"/>
<feature type="non-terminal residue" evidence="2">
    <location>
        <position position="71"/>
    </location>
</feature>
<dbReference type="EMBL" id="HAEA01003973">
    <property type="protein sequence ID" value="SBQ32453.1"/>
    <property type="molecule type" value="Transcribed_RNA"/>
</dbReference>
<evidence type="ECO:0000313" key="2">
    <source>
        <dbReference type="EMBL" id="SBQ32453.1"/>
    </source>
</evidence>
<feature type="non-terminal residue" evidence="2">
    <location>
        <position position="1"/>
    </location>
</feature>
<sequence>KRPAGGDFLHAHHTPGQHHHRMAVWKPGLQNERHGSRDFGFGVRLHSGGHCCRQVQMHRLPLQAEADHLLG</sequence>
<accession>A0A1A8DG84</accession>
<dbReference type="AlphaFoldDB" id="A0A1A8DG84"/>
<protein>
    <submittedName>
        <fullName evidence="2">Neuropeptide FF receptor 2.1</fullName>
    </submittedName>
</protein>
<feature type="region of interest" description="Disordered" evidence="1">
    <location>
        <begin position="1"/>
        <end position="20"/>
    </location>
</feature>
<reference evidence="2" key="1">
    <citation type="submission" date="2016-05" db="EMBL/GenBank/DDBJ databases">
        <authorList>
            <person name="Lavstsen T."/>
            <person name="Jespersen J.S."/>
        </authorList>
    </citation>
    <scope>NUCLEOTIDE SEQUENCE</scope>
    <source>
        <tissue evidence="2">Brain</tissue>
    </source>
</reference>
<reference evidence="2" key="2">
    <citation type="submission" date="2016-06" db="EMBL/GenBank/DDBJ databases">
        <title>The genome of a short-lived fish provides insights into sex chromosome evolution and the genetic control of aging.</title>
        <authorList>
            <person name="Reichwald K."/>
            <person name="Felder M."/>
            <person name="Petzold A."/>
            <person name="Koch P."/>
            <person name="Groth M."/>
            <person name="Platzer M."/>
        </authorList>
    </citation>
    <scope>NUCLEOTIDE SEQUENCE</scope>
    <source>
        <tissue evidence="2">Brain</tissue>
    </source>
</reference>
<feature type="compositionally biased region" description="Basic residues" evidence="1">
    <location>
        <begin position="11"/>
        <end position="20"/>
    </location>
</feature>
<evidence type="ECO:0000256" key="1">
    <source>
        <dbReference type="SAM" id="MobiDB-lite"/>
    </source>
</evidence>
<gene>
    <name evidence="2" type="primary">NPFFR2.1</name>
</gene>
<keyword evidence="2" id="KW-0675">Receptor</keyword>
<organism evidence="2">
    <name type="scientific">Nothobranchius kadleci</name>
    <name type="common">African annual killifish</name>
    <dbReference type="NCBI Taxonomy" id="1051664"/>
    <lineage>
        <taxon>Eukaryota</taxon>
        <taxon>Metazoa</taxon>
        <taxon>Chordata</taxon>
        <taxon>Craniata</taxon>
        <taxon>Vertebrata</taxon>
        <taxon>Euteleostomi</taxon>
        <taxon>Actinopterygii</taxon>
        <taxon>Neopterygii</taxon>
        <taxon>Teleostei</taxon>
        <taxon>Neoteleostei</taxon>
        <taxon>Acanthomorphata</taxon>
        <taxon>Ovalentaria</taxon>
        <taxon>Atherinomorphae</taxon>
        <taxon>Cyprinodontiformes</taxon>
        <taxon>Nothobranchiidae</taxon>
        <taxon>Nothobranchius</taxon>
    </lineage>
</organism>